<keyword evidence="3" id="KW-1185">Reference proteome</keyword>
<organism evidence="2 3">
    <name type="scientific">Burkholderia thailandensis (strain ATCC 700388 / DSM 13276 / CCUG 48851 / CIP 106301 / E264)</name>
    <dbReference type="NCBI Taxonomy" id="271848"/>
    <lineage>
        <taxon>Bacteria</taxon>
        <taxon>Pseudomonadati</taxon>
        <taxon>Pseudomonadota</taxon>
        <taxon>Betaproteobacteria</taxon>
        <taxon>Burkholderiales</taxon>
        <taxon>Burkholderiaceae</taxon>
        <taxon>Burkholderia</taxon>
        <taxon>pseudomallei group</taxon>
    </lineage>
</organism>
<dbReference type="HOGENOM" id="CLU_3041330_0_0_4"/>
<gene>
    <name evidence="2" type="ordered locus">BTH_I2764</name>
</gene>
<dbReference type="EMBL" id="CP000086">
    <property type="protein sequence ID" value="ABC37269.1"/>
    <property type="molecule type" value="Genomic_DNA"/>
</dbReference>
<evidence type="ECO:0000313" key="2">
    <source>
        <dbReference type="EMBL" id="ABC37269.1"/>
    </source>
</evidence>
<proteinExistence type="predicted"/>
<dbReference type="KEGG" id="bte:BTH_I2764"/>
<feature type="compositionally biased region" description="Low complexity" evidence="1">
    <location>
        <begin position="42"/>
        <end position="54"/>
    </location>
</feature>
<sequence length="54" mass="5862">MHVAVSAPTYDGLPAAPDRPTRGPSRRKGLPGPAPRRRRYGRLGLRTSRTGPAR</sequence>
<reference evidence="2 3" key="1">
    <citation type="journal article" date="2005" name="BMC Genomics">
        <title>Bacterial genome adaptation to niches: divergence of the potential virulence genes in three Burkholderia species of different survival strategies.</title>
        <authorList>
            <person name="Kim H.S."/>
            <person name="Schell M.A."/>
            <person name="Yu Y."/>
            <person name="Ulrich R.L."/>
            <person name="Sarria S.H."/>
            <person name="Nierman W.C."/>
            <person name="DeShazer D."/>
        </authorList>
    </citation>
    <scope>NUCLEOTIDE SEQUENCE [LARGE SCALE GENOMIC DNA]</scope>
    <source>
        <strain evidence="3">ATCC 700388 / DSM 13276 / CCUG 48851 / CIP 106301 / E264</strain>
    </source>
</reference>
<dbReference type="Proteomes" id="UP000001930">
    <property type="component" value="Chromosome I"/>
</dbReference>
<evidence type="ECO:0000256" key="1">
    <source>
        <dbReference type="SAM" id="MobiDB-lite"/>
    </source>
</evidence>
<evidence type="ECO:0000313" key="3">
    <source>
        <dbReference type="Proteomes" id="UP000001930"/>
    </source>
</evidence>
<feature type="compositionally biased region" description="Basic residues" evidence="1">
    <location>
        <begin position="24"/>
        <end position="41"/>
    </location>
</feature>
<name>Q2SUX3_BURTA</name>
<feature type="region of interest" description="Disordered" evidence="1">
    <location>
        <begin position="1"/>
        <end position="54"/>
    </location>
</feature>
<protein>
    <submittedName>
        <fullName evidence="2">Uncharacterized protein</fullName>
    </submittedName>
</protein>
<dbReference type="AlphaFoldDB" id="Q2SUX3"/>
<accession>Q2SUX3</accession>